<protein>
    <submittedName>
        <fullName evidence="1">Uncharacterized protein</fullName>
    </submittedName>
</protein>
<name>A0AAE1E3Y8_9GAST</name>
<evidence type="ECO:0000313" key="2">
    <source>
        <dbReference type="Proteomes" id="UP001283361"/>
    </source>
</evidence>
<accession>A0AAE1E3Y8</accession>
<organism evidence="1 2">
    <name type="scientific">Elysia crispata</name>
    <name type="common">lettuce slug</name>
    <dbReference type="NCBI Taxonomy" id="231223"/>
    <lineage>
        <taxon>Eukaryota</taxon>
        <taxon>Metazoa</taxon>
        <taxon>Spiralia</taxon>
        <taxon>Lophotrochozoa</taxon>
        <taxon>Mollusca</taxon>
        <taxon>Gastropoda</taxon>
        <taxon>Heterobranchia</taxon>
        <taxon>Euthyneura</taxon>
        <taxon>Panpulmonata</taxon>
        <taxon>Sacoglossa</taxon>
        <taxon>Placobranchoidea</taxon>
        <taxon>Plakobranchidae</taxon>
        <taxon>Elysia</taxon>
    </lineage>
</organism>
<dbReference type="EMBL" id="JAWDGP010001217">
    <property type="protein sequence ID" value="KAK3793529.1"/>
    <property type="molecule type" value="Genomic_DNA"/>
</dbReference>
<proteinExistence type="predicted"/>
<sequence>MLDYTVGFVDTARPADTQVRDKTTNSTGHNTQTHDVEHLKILAGNTLKFDLVGSCSPHKNSGQRDTRDRDRIKMFLKSSEPAGQCEIQ</sequence>
<gene>
    <name evidence="1" type="ORF">RRG08_023847</name>
</gene>
<reference evidence="1" key="1">
    <citation type="journal article" date="2023" name="G3 (Bethesda)">
        <title>A reference genome for the long-term kleptoplast-retaining sea slug Elysia crispata morphotype clarki.</title>
        <authorList>
            <person name="Eastman K.E."/>
            <person name="Pendleton A.L."/>
            <person name="Shaikh M.A."/>
            <person name="Suttiyut T."/>
            <person name="Ogas R."/>
            <person name="Tomko P."/>
            <person name="Gavelis G."/>
            <person name="Widhalm J.R."/>
            <person name="Wisecaver J.H."/>
        </authorList>
    </citation>
    <scope>NUCLEOTIDE SEQUENCE</scope>
    <source>
        <strain evidence="1">ECLA1</strain>
    </source>
</reference>
<dbReference type="Proteomes" id="UP001283361">
    <property type="component" value="Unassembled WGS sequence"/>
</dbReference>
<comment type="caution">
    <text evidence="1">The sequence shown here is derived from an EMBL/GenBank/DDBJ whole genome shotgun (WGS) entry which is preliminary data.</text>
</comment>
<evidence type="ECO:0000313" key="1">
    <source>
        <dbReference type="EMBL" id="KAK3793529.1"/>
    </source>
</evidence>
<dbReference type="AlphaFoldDB" id="A0AAE1E3Y8"/>
<keyword evidence="2" id="KW-1185">Reference proteome</keyword>